<accession>A0AAV4XVU0</accession>
<keyword evidence="2" id="KW-1185">Reference proteome</keyword>
<reference evidence="1 2" key="1">
    <citation type="submission" date="2021-06" db="EMBL/GenBank/DDBJ databases">
        <title>Caerostris extrusa draft genome.</title>
        <authorList>
            <person name="Kono N."/>
            <person name="Arakawa K."/>
        </authorList>
    </citation>
    <scope>NUCLEOTIDE SEQUENCE [LARGE SCALE GENOMIC DNA]</scope>
</reference>
<dbReference type="EMBL" id="BPLR01018239">
    <property type="protein sequence ID" value="GIY97984.1"/>
    <property type="molecule type" value="Genomic_DNA"/>
</dbReference>
<dbReference type="Proteomes" id="UP001054945">
    <property type="component" value="Unassembled WGS sequence"/>
</dbReference>
<sequence length="77" mass="9102">MTFYFRLLNTSFLKWDSFLRNPLIRAGHMFLTSPENLRLTNAEALMPPDYNLNLQHWVQKILKANKYCESPGADWLV</sequence>
<evidence type="ECO:0000313" key="2">
    <source>
        <dbReference type="Proteomes" id="UP001054945"/>
    </source>
</evidence>
<name>A0AAV4XVU0_CAEEX</name>
<organism evidence="1 2">
    <name type="scientific">Caerostris extrusa</name>
    <name type="common">Bark spider</name>
    <name type="synonym">Caerostris bankana</name>
    <dbReference type="NCBI Taxonomy" id="172846"/>
    <lineage>
        <taxon>Eukaryota</taxon>
        <taxon>Metazoa</taxon>
        <taxon>Ecdysozoa</taxon>
        <taxon>Arthropoda</taxon>
        <taxon>Chelicerata</taxon>
        <taxon>Arachnida</taxon>
        <taxon>Araneae</taxon>
        <taxon>Araneomorphae</taxon>
        <taxon>Entelegynae</taxon>
        <taxon>Araneoidea</taxon>
        <taxon>Araneidae</taxon>
        <taxon>Caerostris</taxon>
    </lineage>
</organism>
<proteinExistence type="predicted"/>
<protein>
    <submittedName>
        <fullName evidence="1">Uncharacterized protein</fullName>
    </submittedName>
</protein>
<evidence type="ECO:0000313" key="1">
    <source>
        <dbReference type="EMBL" id="GIY97984.1"/>
    </source>
</evidence>
<dbReference type="AlphaFoldDB" id="A0AAV4XVU0"/>
<gene>
    <name evidence="1" type="ORF">CEXT_95361</name>
</gene>
<comment type="caution">
    <text evidence="1">The sequence shown here is derived from an EMBL/GenBank/DDBJ whole genome shotgun (WGS) entry which is preliminary data.</text>
</comment>